<dbReference type="EMBL" id="KY774314">
    <property type="protein sequence ID" value="ART30958.1"/>
    <property type="molecule type" value="Genomic_DNA"/>
</dbReference>
<sequence>MKLGCHSRKEGLFQGISLFISLWHYALVNSISVCLLVLI</sequence>
<keyword evidence="1" id="KW-0472">Membrane</keyword>
<feature type="transmembrane region" description="Helical" evidence="1">
    <location>
        <begin position="12"/>
        <end position="38"/>
    </location>
</feature>
<proteinExistence type="predicted"/>
<accession>A0A1Y0B0Q8</accession>
<keyword evidence="1" id="KW-1133">Transmembrane helix</keyword>
<gene>
    <name evidence="2" type="ORF">AEK19_MT0712</name>
</gene>
<evidence type="ECO:0000313" key="2">
    <source>
        <dbReference type="EMBL" id="ART30958.1"/>
    </source>
</evidence>
<dbReference type="AlphaFoldDB" id="A0A1Y0B0Q8"/>
<evidence type="ECO:0000256" key="1">
    <source>
        <dbReference type="SAM" id="Phobius"/>
    </source>
</evidence>
<protein>
    <submittedName>
        <fullName evidence="2">Uncharacterized protein</fullName>
    </submittedName>
</protein>
<organism evidence="2">
    <name type="scientific">Utricularia reniformis</name>
    <dbReference type="NCBI Taxonomy" id="192314"/>
    <lineage>
        <taxon>Eukaryota</taxon>
        <taxon>Viridiplantae</taxon>
        <taxon>Streptophyta</taxon>
        <taxon>Embryophyta</taxon>
        <taxon>Tracheophyta</taxon>
        <taxon>Spermatophyta</taxon>
        <taxon>Magnoliopsida</taxon>
        <taxon>eudicotyledons</taxon>
        <taxon>Gunneridae</taxon>
        <taxon>Pentapetalae</taxon>
        <taxon>asterids</taxon>
        <taxon>lamiids</taxon>
        <taxon>Lamiales</taxon>
        <taxon>Lentibulariaceae</taxon>
        <taxon>Utricularia</taxon>
    </lineage>
</organism>
<keyword evidence="1" id="KW-0812">Transmembrane</keyword>
<name>A0A1Y0B0Q8_9LAMI</name>
<reference evidence="2" key="1">
    <citation type="submission" date="2017-03" db="EMBL/GenBank/DDBJ databases">
        <title>The mitochondrial genome of the carnivorous plant Utricularia reniformis (Lentibulariaceae): structure, comparative analysis and evolutionary landmarks.</title>
        <authorList>
            <person name="Silva S.R."/>
            <person name="Alvarenga D.O."/>
            <person name="Michael T.P."/>
            <person name="Miranda V.F.O."/>
            <person name="Varani A.M."/>
        </authorList>
    </citation>
    <scope>NUCLEOTIDE SEQUENCE</scope>
</reference>
<keyword evidence="2" id="KW-0496">Mitochondrion</keyword>
<geneLocation type="mitochondrion" evidence="2"/>